<gene>
    <name evidence="1" type="ORF">K239x_19700</name>
</gene>
<accession>A0A517NSA6</accession>
<name>A0A517NSA6_9BACT</name>
<dbReference type="EMBL" id="CP036526">
    <property type="protein sequence ID" value="QDT10017.1"/>
    <property type="molecule type" value="Genomic_DNA"/>
</dbReference>
<sequence>MYDLCETPVVRYPVAPVGFWRPPDQRFVSTADLLRWVAKRPFGIEGQSADNGFAPFRLFLSAAQQAFDRYQSDCPFGQKLYVKNDPRFGRFCQSQSKSTEETFYVIETRPANQTWIRKQYHGFHLKLTGFLPRARTHLRARKRTETR</sequence>
<keyword evidence="2" id="KW-1185">Reference proteome</keyword>
<dbReference type="AlphaFoldDB" id="A0A517NSA6"/>
<protein>
    <submittedName>
        <fullName evidence="1">Uncharacterized protein</fullName>
    </submittedName>
</protein>
<organism evidence="1 2">
    <name type="scientific">Stieleria marina</name>
    <dbReference type="NCBI Taxonomy" id="1930275"/>
    <lineage>
        <taxon>Bacteria</taxon>
        <taxon>Pseudomonadati</taxon>
        <taxon>Planctomycetota</taxon>
        <taxon>Planctomycetia</taxon>
        <taxon>Pirellulales</taxon>
        <taxon>Pirellulaceae</taxon>
        <taxon>Stieleria</taxon>
    </lineage>
</organism>
<evidence type="ECO:0000313" key="2">
    <source>
        <dbReference type="Proteomes" id="UP000319817"/>
    </source>
</evidence>
<proteinExistence type="predicted"/>
<reference evidence="1 2" key="1">
    <citation type="submission" date="2019-02" db="EMBL/GenBank/DDBJ databases">
        <title>Deep-cultivation of Planctomycetes and their phenomic and genomic characterization uncovers novel biology.</title>
        <authorList>
            <person name="Wiegand S."/>
            <person name="Jogler M."/>
            <person name="Boedeker C."/>
            <person name="Pinto D."/>
            <person name="Vollmers J."/>
            <person name="Rivas-Marin E."/>
            <person name="Kohn T."/>
            <person name="Peeters S.H."/>
            <person name="Heuer A."/>
            <person name="Rast P."/>
            <person name="Oberbeckmann S."/>
            <person name="Bunk B."/>
            <person name="Jeske O."/>
            <person name="Meyerdierks A."/>
            <person name="Storesund J.E."/>
            <person name="Kallscheuer N."/>
            <person name="Luecker S."/>
            <person name="Lage O.M."/>
            <person name="Pohl T."/>
            <person name="Merkel B.J."/>
            <person name="Hornburger P."/>
            <person name="Mueller R.-W."/>
            <person name="Bruemmer F."/>
            <person name="Labrenz M."/>
            <person name="Spormann A.M."/>
            <person name="Op den Camp H."/>
            <person name="Overmann J."/>
            <person name="Amann R."/>
            <person name="Jetten M.S.M."/>
            <person name="Mascher T."/>
            <person name="Medema M.H."/>
            <person name="Devos D.P."/>
            <person name="Kaster A.-K."/>
            <person name="Ovreas L."/>
            <person name="Rohde M."/>
            <person name="Galperin M.Y."/>
            <person name="Jogler C."/>
        </authorList>
    </citation>
    <scope>NUCLEOTIDE SEQUENCE [LARGE SCALE GENOMIC DNA]</scope>
    <source>
        <strain evidence="1 2">K23_9</strain>
    </source>
</reference>
<dbReference type="Proteomes" id="UP000319817">
    <property type="component" value="Chromosome"/>
</dbReference>
<evidence type="ECO:0000313" key="1">
    <source>
        <dbReference type="EMBL" id="QDT10017.1"/>
    </source>
</evidence>